<comment type="caution">
    <text evidence="2">The sequence shown here is derived from an EMBL/GenBank/DDBJ whole genome shotgun (WGS) entry which is preliminary data.</text>
</comment>
<sequence length="290" mass="31503">MTEYHNPVPVTAAPINPQPGDINAILKDDKRFAGQAVDWVVSQFGDLLGFGDQGLYDYLVRPLAGDYSRIKANGQAWADCGTMLRTVQTNLVRTSVQLVTSDWKGKAATAFASHVDVVFGAGMYAAEKGCDYVGKGFDKLSELSVRIAQKCVTLLNIVIDKIIKLFGKMIPGFGTVWSIVEWVASGFDKAPYISDVEEIVELVNQVRTLHQTLTKLVTDVTDYFEGVQAMVQAVAGIPEVDSTSKAAEIAKQFGEGRDKAKKARADADKQAASAQRQLDQIAQPVDVATR</sequence>
<dbReference type="AlphaFoldDB" id="A0A4R7V1B7"/>
<dbReference type="EMBL" id="SOCP01000016">
    <property type="protein sequence ID" value="TDV43088.1"/>
    <property type="molecule type" value="Genomic_DNA"/>
</dbReference>
<organism evidence="2 3">
    <name type="scientific">Actinophytocola oryzae</name>
    <dbReference type="NCBI Taxonomy" id="502181"/>
    <lineage>
        <taxon>Bacteria</taxon>
        <taxon>Bacillati</taxon>
        <taxon>Actinomycetota</taxon>
        <taxon>Actinomycetes</taxon>
        <taxon>Pseudonocardiales</taxon>
        <taxon>Pseudonocardiaceae</taxon>
    </lineage>
</organism>
<dbReference type="RefSeq" id="WP_133907004.1">
    <property type="nucleotide sequence ID" value="NZ_SOCP01000016.1"/>
</dbReference>
<dbReference type="OrthoDB" id="5125341at2"/>
<evidence type="ECO:0000313" key="2">
    <source>
        <dbReference type="EMBL" id="TDV43088.1"/>
    </source>
</evidence>
<evidence type="ECO:0000313" key="3">
    <source>
        <dbReference type="Proteomes" id="UP000294927"/>
    </source>
</evidence>
<feature type="region of interest" description="Disordered" evidence="1">
    <location>
        <begin position="255"/>
        <end position="290"/>
    </location>
</feature>
<protein>
    <recommendedName>
        <fullName evidence="4">Type VII secretion system (Wss) protein ESAT-6</fullName>
    </recommendedName>
</protein>
<keyword evidence="3" id="KW-1185">Reference proteome</keyword>
<name>A0A4R7V1B7_9PSEU</name>
<feature type="compositionally biased region" description="Basic and acidic residues" evidence="1">
    <location>
        <begin position="255"/>
        <end position="269"/>
    </location>
</feature>
<dbReference type="Proteomes" id="UP000294927">
    <property type="component" value="Unassembled WGS sequence"/>
</dbReference>
<gene>
    <name evidence="2" type="ORF">CLV71_11622</name>
</gene>
<reference evidence="2 3" key="1">
    <citation type="submission" date="2019-03" db="EMBL/GenBank/DDBJ databases">
        <title>Genomic Encyclopedia of Archaeal and Bacterial Type Strains, Phase II (KMG-II): from individual species to whole genera.</title>
        <authorList>
            <person name="Goeker M."/>
        </authorList>
    </citation>
    <scope>NUCLEOTIDE SEQUENCE [LARGE SCALE GENOMIC DNA]</scope>
    <source>
        <strain evidence="2 3">DSM 45499</strain>
    </source>
</reference>
<evidence type="ECO:0000256" key="1">
    <source>
        <dbReference type="SAM" id="MobiDB-lite"/>
    </source>
</evidence>
<proteinExistence type="predicted"/>
<evidence type="ECO:0008006" key="4">
    <source>
        <dbReference type="Google" id="ProtNLM"/>
    </source>
</evidence>
<accession>A0A4R7V1B7</accession>